<evidence type="ECO:0000256" key="1">
    <source>
        <dbReference type="SAM" id="Phobius"/>
    </source>
</evidence>
<keyword evidence="1" id="KW-1133">Transmembrane helix</keyword>
<dbReference type="EMBL" id="CP009335">
    <property type="protein sequence ID" value="AJG76614.1"/>
    <property type="molecule type" value="Genomic_DNA"/>
</dbReference>
<name>A0A0B5NFR6_BACTU</name>
<dbReference type="KEGG" id="btw:BF38_2184"/>
<dbReference type="EMBL" id="CP053980">
    <property type="protein sequence ID" value="QKH23025.1"/>
    <property type="molecule type" value="Genomic_DNA"/>
</dbReference>
<keyword evidence="1" id="KW-0472">Membrane</keyword>
<evidence type="ECO:0000313" key="2">
    <source>
        <dbReference type="EMBL" id="AJG76614.1"/>
    </source>
</evidence>
<proteinExistence type="predicted"/>
<dbReference type="AlphaFoldDB" id="A0A0B5NFR6"/>
<sequence length="67" mass="7304">MSKNVTLLLQIVIGIIIIIAPIIITGLMYDGSTAMGNLFVAEFIMRTLSLIIGLLVISKALHRYSQS</sequence>
<dbReference type="Proteomes" id="UP000501107">
    <property type="component" value="Chromosome"/>
</dbReference>
<feature type="transmembrane region" description="Helical" evidence="1">
    <location>
        <begin position="7"/>
        <end position="29"/>
    </location>
</feature>
<gene>
    <name evidence="2" type="ORF">BF38_2184</name>
    <name evidence="3" type="ORF">FOC89_18595</name>
</gene>
<evidence type="ECO:0000313" key="4">
    <source>
        <dbReference type="Proteomes" id="UP000031876"/>
    </source>
</evidence>
<dbReference type="Proteomes" id="UP000031876">
    <property type="component" value="Chromosome"/>
</dbReference>
<evidence type="ECO:0000313" key="3">
    <source>
        <dbReference type="EMBL" id="QKH23025.1"/>
    </source>
</evidence>
<accession>A0A0B5NFR6</accession>
<feature type="transmembrane region" description="Helical" evidence="1">
    <location>
        <begin position="35"/>
        <end position="57"/>
    </location>
</feature>
<keyword evidence="1" id="KW-0812">Transmembrane</keyword>
<organism evidence="3 5">
    <name type="scientific">Bacillus thuringiensis</name>
    <dbReference type="NCBI Taxonomy" id="1428"/>
    <lineage>
        <taxon>Bacteria</taxon>
        <taxon>Bacillati</taxon>
        <taxon>Bacillota</taxon>
        <taxon>Bacilli</taxon>
        <taxon>Bacillales</taxon>
        <taxon>Bacillaceae</taxon>
        <taxon>Bacillus</taxon>
        <taxon>Bacillus cereus group</taxon>
    </lineage>
</organism>
<reference evidence="3 5" key="2">
    <citation type="submission" date="2020-05" db="EMBL/GenBank/DDBJ databases">
        <title>FDA dAtabase for Regulatory Grade micrObial Sequences (FDA-ARGOS): Supporting development and validation of Infectious Disease Dx tests.</title>
        <authorList>
            <person name="Nelson B."/>
            <person name="Plummer A."/>
            <person name="Tallon L."/>
            <person name="Sadzewicz L."/>
            <person name="Zhao X."/>
            <person name="Vavikolanu K."/>
            <person name="Mehta A."/>
            <person name="Aluvathingal J."/>
            <person name="Nadendla S."/>
            <person name="Myers T."/>
            <person name="Yan Y."/>
            <person name="Sichtig H."/>
        </authorList>
    </citation>
    <scope>NUCLEOTIDE SEQUENCE [LARGE SCALE GENOMIC DNA]</scope>
    <source>
        <strain evidence="3 5">FDAARGOS_795</strain>
    </source>
</reference>
<evidence type="ECO:0000313" key="5">
    <source>
        <dbReference type="Proteomes" id="UP000501107"/>
    </source>
</evidence>
<protein>
    <submittedName>
        <fullName evidence="2">Membrane protein</fullName>
    </submittedName>
</protein>
<reference evidence="2 4" key="1">
    <citation type="journal article" date="2015" name="Genome Announc.">
        <title>Complete genome sequences for 35 biothreat assay-relevant bacillus species.</title>
        <authorList>
            <person name="Johnson S.L."/>
            <person name="Daligault H.E."/>
            <person name="Davenport K.W."/>
            <person name="Jaissle J."/>
            <person name="Frey K.G."/>
            <person name="Ladner J.T."/>
            <person name="Broomall S.M."/>
            <person name="Bishop-Lilly K.A."/>
            <person name="Bruce D.C."/>
            <person name="Gibbons H.S."/>
            <person name="Coyne S.R."/>
            <person name="Lo C.C."/>
            <person name="Meincke L."/>
            <person name="Munk A.C."/>
            <person name="Koroleva G.I."/>
            <person name="Rosenzweig C.N."/>
            <person name="Palacios G.F."/>
            <person name="Redden C.L."/>
            <person name="Minogue T.D."/>
            <person name="Chain P.S."/>
        </authorList>
    </citation>
    <scope>NUCLEOTIDE SEQUENCE [LARGE SCALE GENOMIC DNA]</scope>
    <source>
        <strain evidence="2 4">HD1011</strain>
    </source>
</reference>
<dbReference type="RefSeq" id="WP_000042282.1">
    <property type="nucleotide sequence ID" value="NZ_CP009335.1"/>
</dbReference>